<evidence type="ECO:0000313" key="2">
    <source>
        <dbReference type="Proteomes" id="UP000561417"/>
    </source>
</evidence>
<dbReference type="Proteomes" id="UP000561417">
    <property type="component" value="Unassembled WGS sequence"/>
</dbReference>
<dbReference type="AlphaFoldDB" id="A0A840NTY2"/>
<protein>
    <submittedName>
        <fullName evidence="1">Uncharacterized protein</fullName>
    </submittedName>
</protein>
<comment type="caution">
    <text evidence="1">The sequence shown here is derived from an EMBL/GenBank/DDBJ whole genome shotgun (WGS) entry which is preliminary data.</text>
</comment>
<proteinExistence type="predicted"/>
<name>A0A840NTY2_9HYPH</name>
<keyword evidence="2" id="KW-1185">Reference proteome</keyword>
<reference evidence="1 2" key="1">
    <citation type="submission" date="2020-08" db="EMBL/GenBank/DDBJ databases">
        <title>Genomic Encyclopedia of Type Strains, Phase IV (KMG-IV): sequencing the most valuable type-strain genomes for metagenomic binning, comparative biology and taxonomic classification.</title>
        <authorList>
            <person name="Goeker M."/>
        </authorList>
    </citation>
    <scope>NUCLEOTIDE SEQUENCE [LARGE SCALE GENOMIC DNA]</scope>
    <source>
        <strain evidence="1 2">DSM 28538</strain>
    </source>
</reference>
<evidence type="ECO:0000313" key="1">
    <source>
        <dbReference type="EMBL" id="MBB5073403.1"/>
    </source>
</evidence>
<gene>
    <name evidence="1" type="ORF">HNQ69_000524</name>
</gene>
<dbReference type="EMBL" id="JACHIM010000002">
    <property type="protein sequence ID" value="MBB5073403.1"/>
    <property type="molecule type" value="Genomic_DNA"/>
</dbReference>
<organism evidence="1 2">
    <name type="scientific">Bartonella callosciuri</name>
    <dbReference type="NCBI Taxonomy" id="686223"/>
    <lineage>
        <taxon>Bacteria</taxon>
        <taxon>Pseudomonadati</taxon>
        <taxon>Pseudomonadota</taxon>
        <taxon>Alphaproteobacteria</taxon>
        <taxon>Hyphomicrobiales</taxon>
        <taxon>Bartonellaceae</taxon>
        <taxon>Bartonella</taxon>
    </lineage>
</organism>
<accession>A0A840NTY2</accession>
<sequence length="94" mass="11310">MAEHQYQYLRAIEVINLSTGEYYRLPEVIDNLNTDTEKAHQKNKPHSSSHGVLKNPEGFLSMLHNRFCFYPFALRRFFFRNNKEYKENHSHHQV</sequence>